<protein>
    <submittedName>
        <fullName evidence="1">Uncharacterized protein</fullName>
    </submittedName>
</protein>
<name>A0A3P1SBD4_9ACTO</name>
<accession>A0A3P1SBD4</accession>
<evidence type="ECO:0000313" key="1">
    <source>
        <dbReference type="EMBL" id="RRC94591.1"/>
    </source>
</evidence>
<comment type="caution">
    <text evidence="1">The sequence shown here is derived from an EMBL/GenBank/DDBJ whole genome shotgun (WGS) entry which is preliminary data.</text>
</comment>
<reference evidence="1 2" key="1">
    <citation type="submission" date="2018-11" db="EMBL/GenBank/DDBJ databases">
        <title>Genomes From Bacteria Associated with the Canine Oral Cavity: a Test Case for Automated Genome-Based Taxonomic Assignment.</title>
        <authorList>
            <person name="Coil D.A."/>
            <person name="Jospin G."/>
            <person name="Darling A.E."/>
            <person name="Wallis C."/>
            <person name="Davis I.J."/>
            <person name="Harris S."/>
            <person name="Eisen J.A."/>
            <person name="Holcombe L.J."/>
            <person name="O'Flynn C."/>
        </authorList>
    </citation>
    <scope>NUCLEOTIDE SEQUENCE [LARGE SCALE GENOMIC DNA]</scope>
    <source>
        <strain evidence="1 2">OH770</strain>
    </source>
</reference>
<dbReference type="AlphaFoldDB" id="A0A3P1SBD4"/>
<keyword evidence="2" id="KW-1185">Reference proteome</keyword>
<evidence type="ECO:0000313" key="2">
    <source>
        <dbReference type="Proteomes" id="UP000280444"/>
    </source>
</evidence>
<proteinExistence type="predicted"/>
<organism evidence="1 2">
    <name type="scientific">Schaalia canis</name>
    <dbReference type="NCBI Taxonomy" id="100469"/>
    <lineage>
        <taxon>Bacteria</taxon>
        <taxon>Bacillati</taxon>
        <taxon>Actinomycetota</taxon>
        <taxon>Actinomycetes</taxon>
        <taxon>Actinomycetales</taxon>
        <taxon>Actinomycetaceae</taxon>
        <taxon>Schaalia</taxon>
    </lineage>
</organism>
<dbReference type="RefSeq" id="WP_124872220.1">
    <property type="nucleotide sequence ID" value="NZ_RQZF01000013.1"/>
</dbReference>
<dbReference type="Proteomes" id="UP000280444">
    <property type="component" value="Unassembled WGS sequence"/>
</dbReference>
<sequence>MGDQQVTAGREADERIRAWIGLGKDLVKEIPVDKIPLVEHAADFLAGQALNVGVQELEESLARNEQLALETKARQIEESFEVRMYAIFATLYDAGHITRGDLERLALGNGLSSSDVDVWLETSFPGAEGTPKDKQE</sequence>
<dbReference type="EMBL" id="RQZF01000013">
    <property type="protein sequence ID" value="RRC94591.1"/>
    <property type="molecule type" value="Genomic_DNA"/>
</dbReference>
<gene>
    <name evidence="1" type="ORF">EII11_09795</name>
</gene>